<evidence type="ECO:0000256" key="1">
    <source>
        <dbReference type="ARBA" id="ARBA00001973"/>
    </source>
</evidence>
<keyword evidence="3" id="KW-0503">Monooxygenase</keyword>
<dbReference type="InterPro" id="IPR041640">
    <property type="entry name" value="Tyrosinase_C"/>
</dbReference>
<protein>
    <recommendedName>
        <fullName evidence="4">Tyrosinase C-terminal domain-containing protein</fullName>
    </recommendedName>
</protein>
<organism evidence="5 6">
    <name type="scientific">Armillaria borealis</name>
    <dbReference type="NCBI Taxonomy" id="47425"/>
    <lineage>
        <taxon>Eukaryota</taxon>
        <taxon>Fungi</taxon>
        <taxon>Dikarya</taxon>
        <taxon>Basidiomycota</taxon>
        <taxon>Agaricomycotina</taxon>
        <taxon>Agaricomycetes</taxon>
        <taxon>Agaricomycetidae</taxon>
        <taxon>Agaricales</taxon>
        <taxon>Marasmiineae</taxon>
        <taxon>Physalacriaceae</taxon>
        <taxon>Armillaria</taxon>
    </lineage>
</organism>
<dbReference type="AlphaFoldDB" id="A0AA39JWI9"/>
<evidence type="ECO:0000313" key="6">
    <source>
        <dbReference type="Proteomes" id="UP001175226"/>
    </source>
</evidence>
<dbReference type="Proteomes" id="UP001175226">
    <property type="component" value="Unassembled WGS sequence"/>
</dbReference>
<evidence type="ECO:0000313" key="5">
    <source>
        <dbReference type="EMBL" id="KAK0450232.1"/>
    </source>
</evidence>
<name>A0AA39JWI9_9AGAR</name>
<dbReference type="GO" id="GO:0004497">
    <property type="term" value="F:monooxygenase activity"/>
    <property type="evidence" value="ECO:0007669"/>
    <property type="project" value="UniProtKB-KW"/>
</dbReference>
<keyword evidence="2" id="KW-0560">Oxidoreductase</keyword>
<proteinExistence type="predicted"/>
<dbReference type="EMBL" id="JAUEPT010000007">
    <property type="protein sequence ID" value="KAK0450232.1"/>
    <property type="molecule type" value="Genomic_DNA"/>
</dbReference>
<feature type="domain" description="Tyrosinase C-terminal" evidence="4">
    <location>
        <begin position="24"/>
        <end position="137"/>
    </location>
</feature>
<sequence length="178" mass="19238">MTSNAQNSVPHSDASNLSRRSIIDWTVRIRLNAHELNGSYSVLIFLGDVPDDPHLWMSSPSYVGGHSAFVSSTVDQPAVITQGFVHLSNWIAEKSRLGSFDPSVVEPYLKDKLSWRVQMAGGTAVSLSKVTSLEVTVLATPLTLEPGVIFPVPGKTQYYPSITAGRIGGSHSTRASEE</sequence>
<dbReference type="Gene3D" id="2.60.310.20">
    <property type="match status" value="1"/>
</dbReference>
<dbReference type="Pfam" id="PF18132">
    <property type="entry name" value="Tyrosinase_C"/>
    <property type="match status" value="1"/>
</dbReference>
<evidence type="ECO:0000256" key="2">
    <source>
        <dbReference type="ARBA" id="ARBA00023002"/>
    </source>
</evidence>
<gene>
    <name evidence="5" type="ORF">EV421DRAFT_2016397</name>
</gene>
<keyword evidence="6" id="KW-1185">Reference proteome</keyword>
<accession>A0AA39JWI9</accession>
<comment type="cofactor">
    <cofactor evidence="1">
        <name>Cu(2+)</name>
        <dbReference type="ChEBI" id="CHEBI:29036"/>
    </cofactor>
</comment>
<comment type="caution">
    <text evidence="5">The sequence shown here is derived from an EMBL/GenBank/DDBJ whole genome shotgun (WGS) entry which is preliminary data.</text>
</comment>
<reference evidence="5" key="1">
    <citation type="submission" date="2023-06" db="EMBL/GenBank/DDBJ databases">
        <authorList>
            <consortium name="Lawrence Berkeley National Laboratory"/>
            <person name="Ahrendt S."/>
            <person name="Sahu N."/>
            <person name="Indic B."/>
            <person name="Wong-Bajracharya J."/>
            <person name="Merenyi Z."/>
            <person name="Ke H.-M."/>
            <person name="Monk M."/>
            <person name="Kocsube S."/>
            <person name="Drula E."/>
            <person name="Lipzen A."/>
            <person name="Balint B."/>
            <person name="Henrissat B."/>
            <person name="Andreopoulos B."/>
            <person name="Martin F.M."/>
            <person name="Harder C.B."/>
            <person name="Rigling D."/>
            <person name="Ford K.L."/>
            <person name="Foster G.D."/>
            <person name="Pangilinan J."/>
            <person name="Papanicolaou A."/>
            <person name="Barry K."/>
            <person name="LaButti K."/>
            <person name="Viragh M."/>
            <person name="Koriabine M."/>
            <person name="Yan M."/>
            <person name="Riley R."/>
            <person name="Champramary S."/>
            <person name="Plett K.L."/>
            <person name="Tsai I.J."/>
            <person name="Slot J."/>
            <person name="Sipos G."/>
            <person name="Plett J."/>
            <person name="Nagy L.G."/>
            <person name="Grigoriev I.V."/>
        </authorList>
    </citation>
    <scope>NUCLEOTIDE SEQUENCE</scope>
    <source>
        <strain evidence="5">FPL87.14</strain>
    </source>
</reference>
<evidence type="ECO:0000259" key="4">
    <source>
        <dbReference type="Pfam" id="PF18132"/>
    </source>
</evidence>
<evidence type="ECO:0000256" key="3">
    <source>
        <dbReference type="ARBA" id="ARBA00023033"/>
    </source>
</evidence>